<feature type="non-terminal residue" evidence="1">
    <location>
        <position position="1"/>
    </location>
</feature>
<keyword evidence="2" id="KW-1185">Reference proteome</keyword>
<evidence type="ECO:0000313" key="2">
    <source>
        <dbReference type="Proteomes" id="UP001519460"/>
    </source>
</evidence>
<reference evidence="1 2" key="1">
    <citation type="journal article" date="2023" name="Sci. Data">
        <title>Genome assembly of the Korean intertidal mud-creeper Batillaria attramentaria.</title>
        <authorList>
            <person name="Patra A.K."/>
            <person name="Ho P.T."/>
            <person name="Jun S."/>
            <person name="Lee S.J."/>
            <person name="Kim Y."/>
            <person name="Won Y.J."/>
        </authorList>
    </citation>
    <scope>NUCLEOTIDE SEQUENCE [LARGE SCALE GENOMIC DNA]</scope>
    <source>
        <strain evidence="1">Wonlab-2016</strain>
    </source>
</reference>
<accession>A0ABD0KRR9</accession>
<protein>
    <submittedName>
        <fullName evidence="1">Uncharacterized protein</fullName>
    </submittedName>
</protein>
<organism evidence="1 2">
    <name type="scientific">Batillaria attramentaria</name>
    <dbReference type="NCBI Taxonomy" id="370345"/>
    <lineage>
        <taxon>Eukaryota</taxon>
        <taxon>Metazoa</taxon>
        <taxon>Spiralia</taxon>
        <taxon>Lophotrochozoa</taxon>
        <taxon>Mollusca</taxon>
        <taxon>Gastropoda</taxon>
        <taxon>Caenogastropoda</taxon>
        <taxon>Sorbeoconcha</taxon>
        <taxon>Cerithioidea</taxon>
        <taxon>Batillariidae</taxon>
        <taxon>Batillaria</taxon>
    </lineage>
</organism>
<sequence length="75" mass="8834">ATERLRWKEQRKGCRCGVFGIFDSASERSVLPWYFLTLFMRDCLSAFFSFADVQEERASLTAQFDTICVLSIYRY</sequence>
<gene>
    <name evidence="1" type="ORF">BaRGS_00018921</name>
</gene>
<dbReference type="AlphaFoldDB" id="A0ABD0KRR9"/>
<proteinExistence type="predicted"/>
<evidence type="ECO:0000313" key="1">
    <source>
        <dbReference type="EMBL" id="KAK7489899.1"/>
    </source>
</evidence>
<dbReference type="Proteomes" id="UP001519460">
    <property type="component" value="Unassembled WGS sequence"/>
</dbReference>
<dbReference type="EMBL" id="JACVVK020000133">
    <property type="protein sequence ID" value="KAK7489899.1"/>
    <property type="molecule type" value="Genomic_DNA"/>
</dbReference>
<name>A0ABD0KRR9_9CAEN</name>
<comment type="caution">
    <text evidence="1">The sequence shown here is derived from an EMBL/GenBank/DDBJ whole genome shotgun (WGS) entry which is preliminary data.</text>
</comment>